<organism evidence="1">
    <name type="scientific">Arundo donax</name>
    <name type="common">Giant reed</name>
    <name type="synonym">Donax arundinaceus</name>
    <dbReference type="NCBI Taxonomy" id="35708"/>
    <lineage>
        <taxon>Eukaryota</taxon>
        <taxon>Viridiplantae</taxon>
        <taxon>Streptophyta</taxon>
        <taxon>Embryophyta</taxon>
        <taxon>Tracheophyta</taxon>
        <taxon>Spermatophyta</taxon>
        <taxon>Magnoliopsida</taxon>
        <taxon>Liliopsida</taxon>
        <taxon>Poales</taxon>
        <taxon>Poaceae</taxon>
        <taxon>PACMAD clade</taxon>
        <taxon>Arundinoideae</taxon>
        <taxon>Arundineae</taxon>
        <taxon>Arundo</taxon>
    </lineage>
</organism>
<dbReference type="EMBL" id="GBRH01256054">
    <property type="protein sequence ID" value="JAD41841.1"/>
    <property type="molecule type" value="Transcribed_RNA"/>
</dbReference>
<evidence type="ECO:0000313" key="1">
    <source>
        <dbReference type="EMBL" id="JAD41841.1"/>
    </source>
</evidence>
<protein>
    <submittedName>
        <fullName evidence="1">Uncharacterized protein</fullName>
    </submittedName>
</protein>
<reference evidence="1" key="2">
    <citation type="journal article" date="2015" name="Data Brief">
        <title>Shoot transcriptome of the giant reed, Arundo donax.</title>
        <authorList>
            <person name="Barrero R.A."/>
            <person name="Guerrero F.D."/>
            <person name="Moolhuijzen P."/>
            <person name="Goolsby J.A."/>
            <person name="Tidwell J."/>
            <person name="Bellgard S.E."/>
            <person name="Bellgard M.I."/>
        </authorList>
    </citation>
    <scope>NUCLEOTIDE SEQUENCE</scope>
    <source>
        <tissue evidence="1">Shoot tissue taken approximately 20 cm above the soil surface</tissue>
    </source>
</reference>
<sequence>MLSLMLLPTHNHVLSMPPVANC</sequence>
<dbReference type="AlphaFoldDB" id="A0A0A8ZSS0"/>
<name>A0A0A8ZSS0_ARUDO</name>
<accession>A0A0A8ZSS0</accession>
<proteinExistence type="predicted"/>
<reference evidence="1" key="1">
    <citation type="submission" date="2014-09" db="EMBL/GenBank/DDBJ databases">
        <authorList>
            <person name="Magalhaes I.L.F."/>
            <person name="Oliveira U."/>
            <person name="Santos F.R."/>
            <person name="Vidigal T.H.D.A."/>
            <person name="Brescovit A.D."/>
            <person name="Santos A.J."/>
        </authorList>
    </citation>
    <scope>NUCLEOTIDE SEQUENCE</scope>
    <source>
        <tissue evidence="1">Shoot tissue taken approximately 20 cm above the soil surface</tissue>
    </source>
</reference>